<sequence>MKKHLLTLLFLILPIITIAQERLFTDKETGGSLGGIVGKIDDDLAVTPLGQLGYEIPIPVPVGTGGMKPALSICYSSGTKDGLLGYGFDLKGLSVITRIPSDRYHDHQPSAVDFSWHDAFALDGMRLMKCGDDVDYYEYRTENDIFSKIIAYGTLTNPSSFKVYTKSGLIYEYQSNLALLNVPSNKTLFWTVTKVTDTVGNYFTIKYTGNADTNELWATRIDYTGNEKTGLSPYASIRLSYTSNSLPPTTYIYGQKVRRSKIITDIDVYFGENKVRNFKATYSSKNGKNLLTSITESTANGMHKNPTIFNWETVEQFKISNQNYDKTASIHKAKLITGDFNGDGKTDFLAIPENKDAGWTGRKFFVSHGTYFTKAFEGQWKNDGEVKQVVCGDFNGDGTTDIAIKRYCNNIAYNCDLYLSFRKSDGSFYLQLKDIISLPKDYELQPIDVNGDGAMDLFLWNKGKKDYRVLASYPNSNGTIKPLGGTSTGQCEEQFYRVEFADINGDGLIDVLNLTDTGTLVLQSNGFSSFIKKDKILWPTQKHGITFGDFNGDGKSDMLLTSWQDDPNENGWSQWCILFSKGDGTFEKTYVPKMEDARKKQKFVADFNGDGYDDIQLIDLESSGSNMTKPMVFLGDGRGGFNRQDAGANVYALDKWHFYTGDFNGDGKEDFICTSDWNKSNWDGYQLFLMPNGHNNLLNKIVDGLGNETNIEYKYLSDNDVFECGNSSKYPVASVGLSYPVVSTIKTPNGIGGTKKNSYKYSNALFHMDGRGFLGFETFTANDESTSTSSITKYEFDSLTYAGGIKEQKTYVNNHIVAEATYTNTIKYGKKAVNHYTYLPTKIVKKNYEYNSSSVLKDITTTITYDDYGNPTSIYTRDGNVTTQTFNQYENNEELWRLGRLTMAHTYHNNHNSGSSETAYFKYDQNTSFLQEEHALASNKALGYTKTYERDSFGNIIKSTISPDDGTVPRTTQTQYDSKGRLMTASTSSLDFVTRYTQDEIFGNILSSTDENGIVTNNSYDAFGRLLQSNNPIEKEVYTIGWSEGMTDAPSHALYFTYEKATGKPYKLNFYDCLGRVIRTITESLDAQRIFQDTEYDNKGQVTRTSEPYFYGSTIYWNKNEYDFVGRTTTQTAPNGASYIYQYSGLYTFTFNPNHTRTSRKLDTNGNLAESQDAQGGSIKYEYDYRGNCVYTTGLAKLQASYDAAGNRTRLSDPVLGVSTYKYNAYGELISHTDGHGTTSYQYDDGGRLIKETRPDMTIIYEYDRGWKGALDKKQVQGGPSINYKYDSYGRVISEQTVVNGNSFTIQTSYNALSLPDVITYPNGLKIQNIYSSCGIQTAVQNYRTGKVYWKLKKLNARGQIESEELGNGLTTTTTYDEKVGTLSSISTPGIQNWSYTFNAIGNLTSRHNLSKNLHETFEYDYCHRLTRVYKNGSEAQRITYNADGRIASKSDVGSYVYDDAGRLSEIKDRKYELRDWNKITYNSLSKISYAQNGNAEMTITYGPDGNRIMSTLAGESKYYIGNLFEHYQKNGNRQDINYIFVQDKAIAMVKQTSTDETTTNYLHHDHLGSIQAYSDEKGKLSQELSYDAWGCRRNPSTWLPYATIQNADALYDRGFGGHEHIDQFEMINMNGRMYDPVAGMFLSPDPFVQAPDNPQGFYRYSYCMNNPLSLTDPSGYSWFSKNWKSLTAAVVGIGVTVLTAGTGASFGVAVAAGAAGGAASALTVSLLNGSNFGQIAKNTMVGGFWGAVSGCLNNISADEDLVASLFKHTFTEGGLDALQGGNAVHGFMMGLTSSAGGYFIDNNLGSLGKAGEITANSMLSGLVDEIGGGKFANGAITGAFSLILNDWAHHHFSDKVLKKIYDEYIQISYENERWVGIGKLCSEIGGEIGAIASEIQNGCAIRLSYALNKSGMYIPHLRGTLKGSDGYNYFLNASEMAKYLSKYRLGTISKGKYARNCLIFQYPNKQWSDQGVSGHVDIVYRSKWGSGSGNITPYKDLRTEIFH</sequence>
<keyword evidence="4" id="KW-0677">Repeat</keyword>
<dbReference type="PANTHER" id="PTHR32305">
    <property type="match status" value="1"/>
</dbReference>
<keyword evidence="2" id="KW-0964">Secreted</keyword>
<evidence type="ECO:0000256" key="3">
    <source>
        <dbReference type="ARBA" id="ARBA00022729"/>
    </source>
</evidence>
<dbReference type="Pfam" id="PF14113">
    <property type="entry name" value="Tae4"/>
    <property type="match status" value="1"/>
</dbReference>
<dbReference type="GO" id="GO:0005576">
    <property type="term" value="C:extracellular region"/>
    <property type="evidence" value="ECO:0007669"/>
    <property type="project" value="UniProtKB-SubCell"/>
</dbReference>
<feature type="domain" description="Teneurin-like YD-shell" evidence="7">
    <location>
        <begin position="1411"/>
        <end position="1668"/>
    </location>
</feature>
<evidence type="ECO:0000313" key="9">
    <source>
        <dbReference type="Proteomes" id="UP000420635"/>
    </source>
</evidence>
<evidence type="ECO:0000259" key="7">
    <source>
        <dbReference type="Pfam" id="PF25023"/>
    </source>
</evidence>
<keyword evidence="3" id="KW-0732">Signal</keyword>
<comment type="subcellular location">
    <subcellularLocation>
        <location evidence="1">Secreted</location>
    </subcellularLocation>
</comment>
<comment type="caution">
    <text evidence="8">The sequence shown here is derived from an EMBL/GenBank/DDBJ whole genome shotgun (WGS) entry which is preliminary data.</text>
</comment>
<dbReference type="Pfam" id="PF13517">
    <property type="entry name" value="FG-GAP_3"/>
    <property type="match status" value="2"/>
</dbReference>
<dbReference type="InterPro" id="IPR013517">
    <property type="entry name" value="FG-GAP"/>
</dbReference>
<dbReference type="Gene3D" id="2.130.10.130">
    <property type="entry name" value="Integrin alpha, N-terminal"/>
    <property type="match status" value="1"/>
</dbReference>
<evidence type="ECO:0000256" key="5">
    <source>
        <dbReference type="ARBA" id="ARBA00023026"/>
    </source>
</evidence>
<dbReference type="InterPro" id="IPR022385">
    <property type="entry name" value="Rhs_assc_core"/>
</dbReference>
<keyword evidence="5" id="KW-0843">Virulence</keyword>
<evidence type="ECO:0000256" key="4">
    <source>
        <dbReference type="ARBA" id="ARBA00022737"/>
    </source>
</evidence>
<protein>
    <submittedName>
        <fullName evidence="8">Uncharacterized protein</fullName>
    </submittedName>
</protein>
<dbReference type="Pfam" id="PF12256">
    <property type="entry name" value="TcdB_toxin_midN"/>
    <property type="match status" value="1"/>
</dbReference>
<dbReference type="NCBIfam" id="TIGR01643">
    <property type="entry name" value="YD_repeat_2x"/>
    <property type="match status" value="1"/>
</dbReference>
<evidence type="ECO:0000256" key="1">
    <source>
        <dbReference type="ARBA" id="ARBA00004613"/>
    </source>
</evidence>
<dbReference type="Gene3D" id="2.40.128.340">
    <property type="match status" value="1"/>
</dbReference>
<dbReference type="InterPro" id="IPR050708">
    <property type="entry name" value="T6SS_VgrG/RHS"/>
</dbReference>
<evidence type="ECO:0000313" key="8">
    <source>
        <dbReference type="EMBL" id="MQN90635.1"/>
    </source>
</evidence>
<dbReference type="Pfam" id="PF03534">
    <property type="entry name" value="SpvB"/>
    <property type="match status" value="1"/>
</dbReference>
<reference evidence="9" key="1">
    <citation type="submission" date="2019-09" db="EMBL/GenBank/DDBJ databases">
        <title>Distinct polysaccharide growth profiles of human intestinal Prevotella copri isolates.</title>
        <authorList>
            <person name="Fehlner-Peach H."/>
            <person name="Magnabosco C."/>
            <person name="Raghavan V."/>
            <person name="Scher J.U."/>
            <person name="Tett A."/>
            <person name="Cox L.M."/>
            <person name="Gottsegen C."/>
            <person name="Watters A."/>
            <person name="Wiltshire- Gordon J.D."/>
            <person name="Segata N."/>
            <person name="Bonneau R."/>
            <person name="Littman D.R."/>
        </authorList>
    </citation>
    <scope>NUCLEOTIDE SEQUENCE [LARGE SCALE GENOMIC DNA]</scope>
    <source>
        <strain evidence="9">iP54</strain>
    </source>
</reference>
<dbReference type="InterPro" id="IPR003284">
    <property type="entry name" value="Sal_SpvB"/>
</dbReference>
<proteinExistence type="predicted"/>
<evidence type="ECO:0000259" key="6">
    <source>
        <dbReference type="Pfam" id="PF12256"/>
    </source>
</evidence>
<dbReference type="InterPro" id="IPR025562">
    <property type="entry name" value="Tae4"/>
</dbReference>
<organism evidence="8 9">
    <name type="scientific">Segatella copri</name>
    <dbReference type="NCBI Taxonomy" id="165179"/>
    <lineage>
        <taxon>Bacteria</taxon>
        <taxon>Pseudomonadati</taxon>
        <taxon>Bacteroidota</taxon>
        <taxon>Bacteroidia</taxon>
        <taxon>Bacteroidales</taxon>
        <taxon>Prevotellaceae</taxon>
        <taxon>Segatella</taxon>
    </lineage>
</organism>
<dbReference type="Pfam" id="PF25023">
    <property type="entry name" value="TEN_YD-shell"/>
    <property type="match status" value="1"/>
</dbReference>
<dbReference type="NCBIfam" id="TIGR03696">
    <property type="entry name" value="Rhs_assc_core"/>
    <property type="match status" value="1"/>
</dbReference>
<dbReference type="Pfam" id="PF05593">
    <property type="entry name" value="RHS_repeat"/>
    <property type="match status" value="1"/>
</dbReference>
<dbReference type="RefSeq" id="WP_153114412.1">
    <property type="nucleotide sequence ID" value="NZ_VZAS01000209.1"/>
</dbReference>
<evidence type="ECO:0000256" key="2">
    <source>
        <dbReference type="ARBA" id="ARBA00022525"/>
    </source>
</evidence>
<dbReference type="EMBL" id="VZBQ01000129">
    <property type="protein sequence ID" value="MQN90635.1"/>
    <property type="molecule type" value="Genomic_DNA"/>
</dbReference>
<gene>
    <name evidence="8" type="ORF">F7D59_12465</name>
</gene>
<dbReference type="InterPro" id="IPR028994">
    <property type="entry name" value="Integrin_alpha_N"/>
</dbReference>
<dbReference type="InterPro" id="IPR031325">
    <property type="entry name" value="RHS_repeat"/>
</dbReference>
<dbReference type="Gene3D" id="3.90.1720.70">
    <property type="match status" value="1"/>
</dbReference>
<dbReference type="PANTHER" id="PTHR32305:SF15">
    <property type="entry name" value="PROTEIN RHSA-RELATED"/>
    <property type="match status" value="1"/>
</dbReference>
<dbReference type="InterPro" id="IPR022045">
    <property type="entry name" value="TcdB_toxin_mid/N"/>
</dbReference>
<feature type="domain" description="Insecticide toxin TcdB middle/N-terminal" evidence="6">
    <location>
        <begin position="661"/>
        <end position="788"/>
    </location>
</feature>
<dbReference type="Proteomes" id="UP000420635">
    <property type="component" value="Unassembled WGS sequence"/>
</dbReference>
<dbReference type="SUPFAM" id="SSF69318">
    <property type="entry name" value="Integrin alpha N-terminal domain"/>
    <property type="match status" value="2"/>
</dbReference>
<name>A0A646HQJ4_9BACT</name>
<dbReference type="InterPro" id="IPR056823">
    <property type="entry name" value="TEN-like_YD-shell"/>
</dbReference>
<dbReference type="GO" id="GO:0005737">
    <property type="term" value="C:cytoplasm"/>
    <property type="evidence" value="ECO:0007669"/>
    <property type="project" value="InterPro"/>
</dbReference>
<dbReference type="InterPro" id="IPR006530">
    <property type="entry name" value="YD"/>
</dbReference>
<dbReference type="Gene3D" id="2.180.10.10">
    <property type="entry name" value="RHS repeat-associated core"/>
    <property type="match status" value="3"/>
</dbReference>
<accession>A0A646HQJ4</accession>